<reference evidence="2" key="1">
    <citation type="journal article" date="2014" name="Science">
        <title>Ancient hybridizations among the ancestral genomes of bread wheat.</title>
        <authorList>
            <consortium name="International Wheat Genome Sequencing Consortium,"/>
            <person name="Marcussen T."/>
            <person name="Sandve S.R."/>
            <person name="Heier L."/>
            <person name="Spannagl M."/>
            <person name="Pfeifer M."/>
            <person name="Jakobsen K.S."/>
            <person name="Wulff B.B."/>
            <person name="Steuernagel B."/>
            <person name="Mayer K.F."/>
            <person name="Olsen O.A."/>
        </authorList>
    </citation>
    <scope>NUCLEOTIDE SEQUENCE [LARGE SCALE GENOMIC DNA]</scope>
    <source>
        <strain evidence="2">cv. AL8/78</strain>
    </source>
</reference>
<organism evidence="1 2">
    <name type="scientific">Aegilops tauschii subsp. strangulata</name>
    <name type="common">Goatgrass</name>
    <dbReference type="NCBI Taxonomy" id="200361"/>
    <lineage>
        <taxon>Eukaryota</taxon>
        <taxon>Viridiplantae</taxon>
        <taxon>Streptophyta</taxon>
        <taxon>Embryophyta</taxon>
        <taxon>Tracheophyta</taxon>
        <taxon>Spermatophyta</taxon>
        <taxon>Magnoliopsida</taxon>
        <taxon>Liliopsida</taxon>
        <taxon>Poales</taxon>
        <taxon>Poaceae</taxon>
        <taxon>BOP clade</taxon>
        <taxon>Pooideae</taxon>
        <taxon>Triticodae</taxon>
        <taxon>Triticeae</taxon>
        <taxon>Triticinae</taxon>
        <taxon>Aegilops</taxon>
    </lineage>
</organism>
<accession>A0A453FAC9</accession>
<keyword evidence="2" id="KW-1185">Reference proteome</keyword>
<protein>
    <submittedName>
        <fullName evidence="1">Uncharacterized protein</fullName>
    </submittedName>
</protein>
<name>A0A453FAC9_AEGTS</name>
<evidence type="ECO:0000313" key="2">
    <source>
        <dbReference type="Proteomes" id="UP000015105"/>
    </source>
</evidence>
<reference evidence="1" key="4">
    <citation type="submission" date="2019-03" db="UniProtKB">
        <authorList>
            <consortium name="EnsemblPlants"/>
        </authorList>
    </citation>
    <scope>IDENTIFICATION</scope>
</reference>
<dbReference type="EnsemblPlants" id="AET3Gv20625400.8">
    <property type="protein sequence ID" value="AET3Gv20625400.8"/>
    <property type="gene ID" value="AET3Gv20625400"/>
</dbReference>
<reference evidence="2" key="2">
    <citation type="journal article" date="2017" name="Nat. Plants">
        <title>The Aegilops tauschii genome reveals multiple impacts of transposons.</title>
        <authorList>
            <person name="Zhao G."/>
            <person name="Zou C."/>
            <person name="Li K."/>
            <person name="Wang K."/>
            <person name="Li T."/>
            <person name="Gao L."/>
            <person name="Zhang X."/>
            <person name="Wang H."/>
            <person name="Yang Z."/>
            <person name="Liu X."/>
            <person name="Jiang W."/>
            <person name="Mao L."/>
            <person name="Kong X."/>
            <person name="Jiao Y."/>
            <person name="Jia J."/>
        </authorList>
    </citation>
    <scope>NUCLEOTIDE SEQUENCE [LARGE SCALE GENOMIC DNA]</scope>
    <source>
        <strain evidence="2">cv. AL8/78</strain>
    </source>
</reference>
<reference evidence="1" key="5">
    <citation type="journal article" date="2021" name="G3 (Bethesda)">
        <title>Aegilops tauschii genome assembly Aet v5.0 features greater sequence contiguity and improved annotation.</title>
        <authorList>
            <person name="Wang L."/>
            <person name="Zhu T."/>
            <person name="Rodriguez J.C."/>
            <person name="Deal K.R."/>
            <person name="Dubcovsky J."/>
            <person name="McGuire P.E."/>
            <person name="Lux T."/>
            <person name="Spannagl M."/>
            <person name="Mayer K.F.X."/>
            <person name="Baldrich P."/>
            <person name="Meyers B.C."/>
            <person name="Huo N."/>
            <person name="Gu Y.Q."/>
            <person name="Zhou H."/>
            <person name="Devos K.M."/>
            <person name="Bennetzen J.L."/>
            <person name="Unver T."/>
            <person name="Budak H."/>
            <person name="Gulick P.J."/>
            <person name="Galiba G."/>
            <person name="Kalapos B."/>
            <person name="Nelson D.R."/>
            <person name="Li P."/>
            <person name="You F.M."/>
            <person name="Luo M.C."/>
            <person name="Dvorak J."/>
        </authorList>
    </citation>
    <scope>NUCLEOTIDE SEQUENCE [LARGE SCALE GENOMIC DNA]</scope>
    <source>
        <strain evidence="1">cv. AL8/78</strain>
    </source>
</reference>
<dbReference type="AlphaFoldDB" id="A0A453FAC9"/>
<reference evidence="1" key="3">
    <citation type="journal article" date="2017" name="Nature">
        <title>Genome sequence of the progenitor of the wheat D genome Aegilops tauschii.</title>
        <authorList>
            <person name="Luo M.C."/>
            <person name="Gu Y.Q."/>
            <person name="Puiu D."/>
            <person name="Wang H."/>
            <person name="Twardziok S.O."/>
            <person name="Deal K.R."/>
            <person name="Huo N."/>
            <person name="Zhu T."/>
            <person name="Wang L."/>
            <person name="Wang Y."/>
            <person name="McGuire P.E."/>
            <person name="Liu S."/>
            <person name="Long H."/>
            <person name="Ramasamy R.K."/>
            <person name="Rodriguez J.C."/>
            <person name="Van S.L."/>
            <person name="Yuan L."/>
            <person name="Wang Z."/>
            <person name="Xia Z."/>
            <person name="Xiao L."/>
            <person name="Anderson O.D."/>
            <person name="Ouyang S."/>
            <person name="Liang Y."/>
            <person name="Zimin A.V."/>
            <person name="Pertea G."/>
            <person name="Qi P."/>
            <person name="Bennetzen J.L."/>
            <person name="Dai X."/>
            <person name="Dawson M.W."/>
            <person name="Muller H.G."/>
            <person name="Kugler K."/>
            <person name="Rivarola-Duarte L."/>
            <person name="Spannagl M."/>
            <person name="Mayer K.F.X."/>
            <person name="Lu F.H."/>
            <person name="Bevan M.W."/>
            <person name="Leroy P."/>
            <person name="Li P."/>
            <person name="You F.M."/>
            <person name="Sun Q."/>
            <person name="Liu Z."/>
            <person name="Lyons E."/>
            <person name="Wicker T."/>
            <person name="Salzberg S.L."/>
            <person name="Devos K.M."/>
            <person name="Dvorak J."/>
        </authorList>
    </citation>
    <scope>NUCLEOTIDE SEQUENCE [LARGE SCALE GENOMIC DNA]</scope>
    <source>
        <strain evidence="1">cv. AL8/78</strain>
    </source>
</reference>
<evidence type="ECO:0000313" key="1">
    <source>
        <dbReference type="EnsemblPlants" id="AET3Gv20625400.8"/>
    </source>
</evidence>
<dbReference type="Proteomes" id="UP000015105">
    <property type="component" value="Chromosome 3D"/>
</dbReference>
<sequence>SYGDHLASGAIGTSLTTSSRVSAPRPQHLLLRHHHPLLSPIRRTFLFFGACLAVPPAMI</sequence>
<dbReference type="Gramene" id="AET3Gv20625400.8">
    <property type="protein sequence ID" value="AET3Gv20625400.8"/>
    <property type="gene ID" value="AET3Gv20625400"/>
</dbReference>
<proteinExistence type="predicted"/>